<gene>
    <name evidence="2" type="ORF">MNBD_BACTEROID07-11</name>
</gene>
<evidence type="ECO:0000259" key="1">
    <source>
        <dbReference type="Pfam" id="PF13568"/>
    </source>
</evidence>
<accession>A0A3B0UUC8</accession>
<proteinExistence type="predicted"/>
<name>A0A3B0UUC8_9ZZZZ</name>
<dbReference type="AlphaFoldDB" id="A0A3B0UUC8"/>
<feature type="domain" description="Outer membrane protein beta-barrel" evidence="1">
    <location>
        <begin position="20"/>
        <end position="178"/>
    </location>
</feature>
<dbReference type="SUPFAM" id="SSF56925">
    <property type="entry name" value="OMPA-like"/>
    <property type="match status" value="1"/>
</dbReference>
<organism evidence="2">
    <name type="scientific">hydrothermal vent metagenome</name>
    <dbReference type="NCBI Taxonomy" id="652676"/>
    <lineage>
        <taxon>unclassified sequences</taxon>
        <taxon>metagenomes</taxon>
        <taxon>ecological metagenomes</taxon>
    </lineage>
</organism>
<reference evidence="2" key="1">
    <citation type="submission" date="2018-06" db="EMBL/GenBank/DDBJ databases">
        <authorList>
            <person name="Zhirakovskaya E."/>
        </authorList>
    </citation>
    <scope>NUCLEOTIDE SEQUENCE</scope>
</reference>
<dbReference type="InterPro" id="IPR011250">
    <property type="entry name" value="OMP/PagP_B-barrel"/>
</dbReference>
<sequence length="205" mass="22800">MKKFSLFLVAILMSGIMYGQFHIGPQIGYTASKLSYKGSDINNSLKNNMLVGVFMRIGKKIYVQPEINYMTQGSVFKFPTLGSTSVVEQDVSLKSIQVPLSLGWQFLNLKVVKLRIFGGATANFIVDKTIDTKNGSPKNYLVPDDFSNIQWQYQAGLGVDILMLTLDIKYYGGINDIVNVKYDSNTKTLNGGANVFEVTLGWKIL</sequence>
<protein>
    <recommendedName>
        <fullName evidence="1">Outer membrane protein beta-barrel domain-containing protein</fullName>
    </recommendedName>
</protein>
<evidence type="ECO:0000313" key="2">
    <source>
        <dbReference type="EMBL" id="VAW28927.1"/>
    </source>
</evidence>
<dbReference type="InterPro" id="IPR025665">
    <property type="entry name" value="Beta-barrel_OMP_2"/>
</dbReference>
<dbReference type="Pfam" id="PF13568">
    <property type="entry name" value="OMP_b-brl_2"/>
    <property type="match status" value="1"/>
</dbReference>
<dbReference type="EMBL" id="UOET01000298">
    <property type="protein sequence ID" value="VAW28927.1"/>
    <property type="molecule type" value="Genomic_DNA"/>
</dbReference>